<evidence type="ECO:0000313" key="5">
    <source>
        <dbReference type="Proteomes" id="UP000652761"/>
    </source>
</evidence>
<evidence type="ECO:0000256" key="2">
    <source>
        <dbReference type="SAM" id="MobiDB-lite"/>
    </source>
</evidence>
<feature type="compositionally biased region" description="Low complexity" evidence="2">
    <location>
        <begin position="403"/>
        <end position="421"/>
    </location>
</feature>
<dbReference type="InterPro" id="IPR036875">
    <property type="entry name" value="Znf_CCHC_sf"/>
</dbReference>
<sequence length="751" mass="83132">MSKQKDLLHLALRIACQGHHPVEREDLVGSRVLFPFGCEGRPGGVSWVLLFPSDESSAEDENSSGCEDEEVMLSKRLQCILAKKKKFQSGRRHFKRNKDFKKPDGKDQKKSEPICYECKRPGHIKAECPKLKKPEFRKRESSRKFRKYKKKAMAAAWSNNSDSDTNKDKSTELWHRRLGHYSIEAEGEPILGEAQEVQLEVVAAESEGPSAVAEPAVREATTLSASLEVAAITEVAMETSVAEENSEVTDSARRSEDPLPTSFVASILHQVLDSIHSSQWEQGRFVEDAPIQGEQDIEKEATSQGALSEDAPTPQEREPSGPSEVNAGPSGQLSIDLVERPSGPSVVAPAGPSGPSVEVQPSEKVPSEDSVLCQESRPEKESLNPVDPLAEQEDQAIAPEPPTSSSLTTLAAPSPPSSSTAPPAPTTFKRPRSRSVSSPQPFSSRLAPPLFLLHHPLLLSFHQHSLQLDLPLLLGQFRAAIWALSSSTAHTEPLQVNFATLVIPDVVFLPPVHALIMDSSMGTLIFERAARGHIKADVLAPIISECEQLSPEEWMKLYPLSAQQLGAKAPDDRECLAFLLFKEGLKDPKETPSRSGRLSRQPYRDPYKTLSRSIMTLSRPLHGYVTFIDELIGSLMTYEINIKRKETEENPRKSIALKALNKNSSSSKKEIQQESDENGTSNDSENDEMAMLARQFKKFLKFKRKGSGHIRGEFPKLKKKLKKNKFTFKKAKAMMATWSDEDEDDNTHGSS</sequence>
<dbReference type="OrthoDB" id="3863715at2759"/>
<comment type="caution">
    <text evidence="4">The sequence shown here is derived from an EMBL/GenBank/DDBJ whole genome shotgun (WGS) entry which is preliminary data.</text>
</comment>
<dbReference type="GO" id="GO:0008270">
    <property type="term" value="F:zinc ion binding"/>
    <property type="evidence" value="ECO:0007669"/>
    <property type="project" value="UniProtKB-KW"/>
</dbReference>
<dbReference type="EMBL" id="NMUH01000567">
    <property type="protein sequence ID" value="MQL81444.1"/>
    <property type="molecule type" value="Genomic_DNA"/>
</dbReference>
<dbReference type="SUPFAM" id="SSF57756">
    <property type="entry name" value="Retrovirus zinc finger-like domains"/>
    <property type="match status" value="1"/>
</dbReference>
<keyword evidence="1" id="KW-0862">Zinc</keyword>
<evidence type="ECO:0000313" key="4">
    <source>
        <dbReference type="EMBL" id="MQL81444.1"/>
    </source>
</evidence>
<dbReference type="InterPro" id="IPR001878">
    <property type="entry name" value="Znf_CCHC"/>
</dbReference>
<keyword evidence="5" id="KW-1185">Reference proteome</keyword>
<feature type="domain" description="CCHC-type" evidence="3">
    <location>
        <begin position="115"/>
        <end position="130"/>
    </location>
</feature>
<evidence type="ECO:0000256" key="1">
    <source>
        <dbReference type="PROSITE-ProRule" id="PRU00047"/>
    </source>
</evidence>
<feature type="region of interest" description="Disordered" evidence="2">
    <location>
        <begin position="293"/>
        <end position="441"/>
    </location>
</feature>
<feature type="compositionally biased region" description="Low complexity" evidence="2">
    <location>
        <begin position="656"/>
        <end position="666"/>
    </location>
</feature>
<name>A0A843UHF9_COLES</name>
<accession>A0A843UHF9</accession>
<proteinExistence type="predicted"/>
<dbReference type="Pfam" id="PF00098">
    <property type="entry name" value="zf-CCHC"/>
    <property type="match status" value="1"/>
</dbReference>
<feature type="region of interest" description="Disordered" evidence="2">
    <location>
        <begin position="647"/>
        <end position="686"/>
    </location>
</feature>
<feature type="region of interest" description="Disordered" evidence="2">
    <location>
        <begin position="90"/>
        <end position="111"/>
    </location>
</feature>
<dbReference type="Proteomes" id="UP000652761">
    <property type="component" value="Unassembled WGS sequence"/>
</dbReference>
<dbReference type="GO" id="GO:0003676">
    <property type="term" value="F:nucleic acid binding"/>
    <property type="evidence" value="ECO:0007669"/>
    <property type="project" value="InterPro"/>
</dbReference>
<dbReference type="AlphaFoldDB" id="A0A843UHF9"/>
<feature type="compositionally biased region" description="Basic residues" evidence="2">
    <location>
        <begin position="90"/>
        <end position="99"/>
    </location>
</feature>
<dbReference type="SMART" id="SM00343">
    <property type="entry name" value="ZnF_C2HC"/>
    <property type="match status" value="1"/>
</dbReference>
<keyword evidence="1" id="KW-0863">Zinc-finger</keyword>
<dbReference type="Gene3D" id="4.10.60.10">
    <property type="entry name" value="Zinc finger, CCHC-type"/>
    <property type="match status" value="1"/>
</dbReference>
<evidence type="ECO:0000259" key="3">
    <source>
        <dbReference type="PROSITE" id="PS50158"/>
    </source>
</evidence>
<feature type="compositionally biased region" description="Basic and acidic residues" evidence="2">
    <location>
        <begin position="100"/>
        <end position="111"/>
    </location>
</feature>
<gene>
    <name evidence="4" type="ORF">Taro_013903</name>
</gene>
<reference evidence="4" key="1">
    <citation type="submission" date="2017-07" db="EMBL/GenBank/DDBJ databases">
        <title>Taro Niue Genome Assembly and Annotation.</title>
        <authorList>
            <person name="Atibalentja N."/>
            <person name="Keating K."/>
            <person name="Fields C.J."/>
        </authorList>
    </citation>
    <scope>NUCLEOTIDE SEQUENCE</scope>
    <source>
        <strain evidence="4">Niue_2</strain>
        <tissue evidence="4">Leaf</tissue>
    </source>
</reference>
<keyword evidence="1" id="KW-0479">Metal-binding</keyword>
<organism evidence="4 5">
    <name type="scientific">Colocasia esculenta</name>
    <name type="common">Wild taro</name>
    <name type="synonym">Arum esculentum</name>
    <dbReference type="NCBI Taxonomy" id="4460"/>
    <lineage>
        <taxon>Eukaryota</taxon>
        <taxon>Viridiplantae</taxon>
        <taxon>Streptophyta</taxon>
        <taxon>Embryophyta</taxon>
        <taxon>Tracheophyta</taxon>
        <taxon>Spermatophyta</taxon>
        <taxon>Magnoliopsida</taxon>
        <taxon>Liliopsida</taxon>
        <taxon>Araceae</taxon>
        <taxon>Aroideae</taxon>
        <taxon>Colocasieae</taxon>
        <taxon>Colocasia</taxon>
    </lineage>
</organism>
<dbReference type="PROSITE" id="PS50158">
    <property type="entry name" value="ZF_CCHC"/>
    <property type="match status" value="1"/>
</dbReference>
<protein>
    <recommendedName>
        <fullName evidence="3">CCHC-type domain-containing protein</fullName>
    </recommendedName>
</protein>